<reference evidence="2 3" key="1">
    <citation type="submission" date="2019-03" db="EMBL/GenBank/DDBJ databases">
        <title>Single cell metagenomics reveals metabolic interactions within the superorganism composed of flagellate Streblomastix strix and complex community of Bacteroidetes bacteria on its surface.</title>
        <authorList>
            <person name="Treitli S.C."/>
            <person name="Kolisko M."/>
            <person name="Husnik F."/>
            <person name="Keeling P."/>
            <person name="Hampl V."/>
        </authorList>
    </citation>
    <scope>NUCLEOTIDE SEQUENCE [LARGE SCALE GENOMIC DNA]</scope>
    <source>
        <strain evidence="2">ST1C</strain>
    </source>
</reference>
<organism evidence="2 3">
    <name type="scientific">Streblomastix strix</name>
    <dbReference type="NCBI Taxonomy" id="222440"/>
    <lineage>
        <taxon>Eukaryota</taxon>
        <taxon>Metamonada</taxon>
        <taxon>Preaxostyla</taxon>
        <taxon>Oxymonadida</taxon>
        <taxon>Streblomastigidae</taxon>
        <taxon>Streblomastix</taxon>
    </lineage>
</organism>
<feature type="compositionally biased region" description="Polar residues" evidence="1">
    <location>
        <begin position="314"/>
        <end position="332"/>
    </location>
</feature>
<dbReference type="EMBL" id="SNRW01020577">
    <property type="protein sequence ID" value="KAA6365325.1"/>
    <property type="molecule type" value="Genomic_DNA"/>
</dbReference>
<feature type="region of interest" description="Disordered" evidence="1">
    <location>
        <begin position="304"/>
        <end position="351"/>
    </location>
</feature>
<dbReference type="Proteomes" id="UP000324800">
    <property type="component" value="Unassembled WGS sequence"/>
</dbReference>
<feature type="region of interest" description="Disordered" evidence="1">
    <location>
        <begin position="171"/>
        <end position="202"/>
    </location>
</feature>
<gene>
    <name evidence="2" type="ORF">EZS28_039149</name>
</gene>
<evidence type="ECO:0000256" key="1">
    <source>
        <dbReference type="SAM" id="MobiDB-lite"/>
    </source>
</evidence>
<name>A0A5J4U6H6_9EUKA</name>
<dbReference type="AlphaFoldDB" id="A0A5J4U6H6"/>
<comment type="caution">
    <text evidence="2">The sequence shown here is derived from an EMBL/GenBank/DDBJ whole genome shotgun (WGS) entry which is preliminary data.</text>
</comment>
<evidence type="ECO:0000313" key="2">
    <source>
        <dbReference type="EMBL" id="KAA6365325.1"/>
    </source>
</evidence>
<sequence>METPEEVMQNQSFNSIHLSGMGMVNLEYGSENAKKSETLNEIQAQRVDLCCSQSSDCQSQGPSISDRRFELSQVLIHRSIAYPQLSESTFDASSEKSRIELFTSVEQENLGQSLHLVTQNHREQSNEFTGPKSNSNDDNGRSRDRMGCYATINQFEFNGCRLLEGKMASDGQQLARDGSSPPCFEILPDGPNKRRSTSVTTPDRQLDSGIFVKKMESNSCVTTSSENHFSTPNITQDQTENNSYPGIGEQGCRFAESSSVERGLQNQSISTDINNEYTKLFPRNRSLRNTNKQTVSKILFAVKGPTRNRKKGSIQHQLFQSKPSDSSANRANPENLEENEDGALDRLVSNA</sequence>
<accession>A0A5J4U6H6</accession>
<protein>
    <submittedName>
        <fullName evidence="2">Uncharacterized protein</fullName>
    </submittedName>
</protein>
<feature type="region of interest" description="Disordered" evidence="1">
    <location>
        <begin position="120"/>
        <end position="142"/>
    </location>
</feature>
<proteinExistence type="predicted"/>
<evidence type="ECO:0000313" key="3">
    <source>
        <dbReference type="Proteomes" id="UP000324800"/>
    </source>
</evidence>
<feature type="compositionally biased region" description="Polar residues" evidence="1">
    <location>
        <begin position="126"/>
        <end position="137"/>
    </location>
</feature>